<evidence type="ECO:0000313" key="2">
    <source>
        <dbReference type="EMBL" id="GBP24441.1"/>
    </source>
</evidence>
<evidence type="ECO:0000256" key="1">
    <source>
        <dbReference type="SAM" id="MobiDB-lite"/>
    </source>
</evidence>
<feature type="region of interest" description="Disordered" evidence="1">
    <location>
        <begin position="60"/>
        <end position="151"/>
    </location>
</feature>
<name>A0A4C1UDB8_EUMVA</name>
<dbReference type="AlphaFoldDB" id="A0A4C1UDB8"/>
<feature type="compositionally biased region" description="Basic and acidic residues" evidence="1">
    <location>
        <begin position="111"/>
        <end position="122"/>
    </location>
</feature>
<dbReference type="Proteomes" id="UP000299102">
    <property type="component" value="Unassembled WGS sequence"/>
</dbReference>
<dbReference type="EMBL" id="BGZK01000161">
    <property type="protein sequence ID" value="GBP24441.1"/>
    <property type="molecule type" value="Genomic_DNA"/>
</dbReference>
<gene>
    <name evidence="2" type="ORF">EVAR_19317_1</name>
</gene>
<reference evidence="2 3" key="1">
    <citation type="journal article" date="2019" name="Commun. Biol.">
        <title>The bagworm genome reveals a unique fibroin gene that provides high tensile strength.</title>
        <authorList>
            <person name="Kono N."/>
            <person name="Nakamura H."/>
            <person name="Ohtoshi R."/>
            <person name="Tomita M."/>
            <person name="Numata K."/>
            <person name="Arakawa K."/>
        </authorList>
    </citation>
    <scope>NUCLEOTIDE SEQUENCE [LARGE SCALE GENOMIC DNA]</scope>
</reference>
<protein>
    <submittedName>
        <fullName evidence="2">Uncharacterized protein</fullName>
    </submittedName>
</protein>
<organism evidence="2 3">
    <name type="scientific">Eumeta variegata</name>
    <name type="common">Bagworm moth</name>
    <name type="synonym">Eumeta japonica</name>
    <dbReference type="NCBI Taxonomy" id="151549"/>
    <lineage>
        <taxon>Eukaryota</taxon>
        <taxon>Metazoa</taxon>
        <taxon>Ecdysozoa</taxon>
        <taxon>Arthropoda</taxon>
        <taxon>Hexapoda</taxon>
        <taxon>Insecta</taxon>
        <taxon>Pterygota</taxon>
        <taxon>Neoptera</taxon>
        <taxon>Endopterygota</taxon>
        <taxon>Lepidoptera</taxon>
        <taxon>Glossata</taxon>
        <taxon>Ditrysia</taxon>
        <taxon>Tineoidea</taxon>
        <taxon>Psychidae</taxon>
        <taxon>Oiketicinae</taxon>
        <taxon>Eumeta</taxon>
    </lineage>
</organism>
<proteinExistence type="predicted"/>
<feature type="compositionally biased region" description="Low complexity" evidence="1">
    <location>
        <begin position="85"/>
        <end position="102"/>
    </location>
</feature>
<sequence length="151" mass="17128">MRAVLQPKSRQAEVICHTTWTVKPASRSIIRGNAIKCKSCKVCDRTSYYFFLYFNAPSAERTGHMGDPSRQHCRPAHPTDGRVGNTRTSNNSSRTSISGSQRAGSRSPDLNYERYQDQEPARRCTNRTPRGSMFPPRDSPPRFSPQLPPWN</sequence>
<accession>A0A4C1UDB8</accession>
<feature type="compositionally biased region" description="Pro residues" evidence="1">
    <location>
        <begin position="142"/>
        <end position="151"/>
    </location>
</feature>
<keyword evidence="3" id="KW-1185">Reference proteome</keyword>
<comment type="caution">
    <text evidence="2">The sequence shown here is derived from an EMBL/GenBank/DDBJ whole genome shotgun (WGS) entry which is preliminary data.</text>
</comment>
<evidence type="ECO:0000313" key="3">
    <source>
        <dbReference type="Proteomes" id="UP000299102"/>
    </source>
</evidence>
<feature type="compositionally biased region" description="Basic and acidic residues" evidence="1">
    <location>
        <begin position="61"/>
        <end position="70"/>
    </location>
</feature>